<dbReference type="AlphaFoldDB" id="Q1LCU3"/>
<dbReference type="RefSeq" id="WP_011519579.1">
    <property type="nucleotide sequence ID" value="NC_007974.2"/>
</dbReference>
<feature type="chain" id="PRO_5004193010" description="DUF4124 domain-containing protein" evidence="1">
    <location>
        <begin position="22"/>
        <end position="143"/>
    </location>
</feature>
<gene>
    <name evidence="2" type="ordered locus">Rmet_5174</name>
</gene>
<feature type="signal peptide" evidence="1">
    <location>
        <begin position="1"/>
        <end position="21"/>
    </location>
</feature>
<evidence type="ECO:0008006" key="4">
    <source>
        <dbReference type="Google" id="ProtNLM"/>
    </source>
</evidence>
<reference evidence="3" key="1">
    <citation type="journal article" date="2010" name="PLoS ONE">
        <title>The complete genome sequence of Cupriavidus metallidurans strain CH34, a master survivalist in harsh and anthropogenic environments.</title>
        <authorList>
            <person name="Janssen P.J."/>
            <person name="Van Houdt R."/>
            <person name="Moors H."/>
            <person name="Monsieurs P."/>
            <person name="Morin N."/>
            <person name="Michaux A."/>
            <person name="Benotmane M.A."/>
            <person name="Leys N."/>
            <person name="Vallaeys T."/>
            <person name="Lapidus A."/>
            <person name="Monchy S."/>
            <person name="Medigue C."/>
            <person name="Taghavi S."/>
            <person name="McCorkle S."/>
            <person name="Dunn J."/>
            <person name="van der Lelie D."/>
            <person name="Mergeay M."/>
        </authorList>
    </citation>
    <scope>NUCLEOTIDE SEQUENCE [LARGE SCALE GENOMIC DNA]</scope>
    <source>
        <strain evidence="3">ATCC 43123 / DSM 2839 / NBRC 102507 / CH34</strain>
    </source>
</reference>
<organism evidence="2 3">
    <name type="scientific">Cupriavidus metallidurans (strain ATCC 43123 / DSM 2839 / NBRC 102507 / CH34)</name>
    <name type="common">Ralstonia metallidurans</name>
    <dbReference type="NCBI Taxonomy" id="266264"/>
    <lineage>
        <taxon>Bacteria</taxon>
        <taxon>Pseudomonadati</taxon>
        <taxon>Pseudomonadota</taxon>
        <taxon>Betaproteobacteria</taxon>
        <taxon>Burkholderiales</taxon>
        <taxon>Burkholderiaceae</taxon>
        <taxon>Cupriavidus</taxon>
    </lineage>
</organism>
<geneLocation type="plasmid" evidence="2 3">
    <name>megaplasmid</name>
</geneLocation>
<keyword evidence="3" id="KW-1185">Reference proteome</keyword>
<dbReference type="Proteomes" id="UP000002429">
    <property type="component" value="Plasmid megaplasmid"/>
</dbReference>
<proteinExistence type="predicted"/>
<accession>Q1LCU3</accession>
<evidence type="ECO:0000256" key="1">
    <source>
        <dbReference type="SAM" id="SignalP"/>
    </source>
</evidence>
<evidence type="ECO:0000313" key="2">
    <source>
        <dbReference type="EMBL" id="ABF12033.1"/>
    </source>
</evidence>
<keyword evidence="1" id="KW-0732">Signal</keyword>
<evidence type="ECO:0000313" key="3">
    <source>
        <dbReference type="Proteomes" id="UP000002429"/>
    </source>
</evidence>
<dbReference type="EMBL" id="CP000353">
    <property type="protein sequence ID" value="ABF12033.1"/>
    <property type="molecule type" value="Genomic_DNA"/>
</dbReference>
<sequence>MALIRAALLGMMLTTASSAHAIRCEGSGKTLYTQDSACPDGYGIVDGSHRGSVSMLGKSEHVRENEATFLSDRALERETMRGHEARIKMASGVNQSRAEACEALSYQARSVDAAMEQPNDPHALNTLRKLHRNIREEQQRNDC</sequence>
<dbReference type="KEGG" id="rme:Rmet_5174"/>
<protein>
    <recommendedName>
        <fullName evidence="4">DUF4124 domain-containing protein</fullName>
    </recommendedName>
</protein>
<dbReference type="HOGENOM" id="CLU_1804613_0_0_4"/>
<keyword evidence="2" id="KW-0614">Plasmid</keyword>
<name>Q1LCU3_CUPMC</name>